<dbReference type="CDD" id="cd00063">
    <property type="entry name" value="FN3"/>
    <property type="match status" value="2"/>
</dbReference>
<dbReference type="SUPFAM" id="SSF49265">
    <property type="entry name" value="Fibronectin type III"/>
    <property type="match status" value="1"/>
</dbReference>
<evidence type="ECO:0000313" key="3">
    <source>
        <dbReference type="Proteomes" id="UP000678393"/>
    </source>
</evidence>
<feature type="non-terminal residue" evidence="2">
    <location>
        <position position="1"/>
    </location>
</feature>
<reference evidence="2" key="1">
    <citation type="submission" date="2021-04" db="EMBL/GenBank/DDBJ databases">
        <authorList>
            <consortium name="Molecular Ecology Group"/>
        </authorList>
    </citation>
    <scope>NUCLEOTIDE SEQUENCE</scope>
</reference>
<gene>
    <name evidence="2" type="ORF">CUNI_LOCUS5093</name>
</gene>
<dbReference type="EMBL" id="CAJHNH020000732">
    <property type="protein sequence ID" value="CAG5119535.1"/>
    <property type="molecule type" value="Genomic_DNA"/>
</dbReference>
<protein>
    <recommendedName>
        <fullName evidence="1">Fibronectin type-III domain-containing protein</fullName>
    </recommendedName>
</protein>
<accession>A0A8S3YV77</accession>
<dbReference type="Proteomes" id="UP000678393">
    <property type="component" value="Unassembled WGS sequence"/>
</dbReference>
<organism evidence="2 3">
    <name type="scientific">Candidula unifasciata</name>
    <dbReference type="NCBI Taxonomy" id="100452"/>
    <lineage>
        <taxon>Eukaryota</taxon>
        <taxon>Metazoa</taxon>
        <taxon>Spiralia</taxon>
        <taxon>Lophotrochozoa</taxon>
        <taxon>Mollusca</taxon>
        <taxon>Gastropoda</taxon>
        <taxon>Heterobranchia</taxon>
        <taxon>Euthyneura</taxon>
        <taxon>Panpulmonata</taxon>
        <taxon>Eupulmonata</taxon>
        <taxon>Stylommatophora</taxon>
        <taxon>Helicina</taxon>
        <taxon>Helicoidea</taxon>
        <taxon>Geomitridae</taxon>
        <taxon>Candidula</taxon>
    </lineage>
</organism>
<dbReference type="InterPro" id="IPR036116">
    <property type="entry name" value="FN3_sf"/>
</dbReference>
<sequence length="127" mass="13967">SDSKAHFVLPDSYQVTWWPGDRPQDNIQSDSTTGDHLLITGLRPSTTYTVIVEARKIEKYKDYDEGTSMTETPDGLNAFILSSKSKQLSVKTASPPDPPANVGIIALTCHSLKVGWDPPREHGSEII</sequence>
<dbReference type="OrthoDB" id="10036029at2759"/>
<feature type="non-terminal residue" evidence="2">
    <location>
        <position position="127"/>
    </location>
</feature>
<dbReference type="Pfam" id="PF00041">
    <property type="entry name" value="fn3"/>
    <property type="match status" value="1"/>
</dbReference>
<dbReference type="InterPro" id="IPR013783">
    <property type="entry name" value="Ig-like_fold"/>
</dbReference>
<dbReference type="Gene3D" id="2.60.40.10">
    <property type="entry name" value="Immunoglobulins"/>
    <property type="match status" value="2"/>
</dbReference>
<keyword evidence="3" id="KW-1185">Reference proteome</keyword>
<feature type="domain" description="Fibronectin type-III" evidence="1">
    <location>
        <begin position="98"/>
        <end position="127"/>
    </location>
</feature>
<feature type="domain" description="Fibronectin type-III" evidence="1">
    <location>
        <begin position="1"/>
        <end position="75"/>
    </location>
</feature>
<comment type="caution">
    <text evidence="2">The sequence shown here is derived from an EMBL/GenBank/DDBJ whole genome shotgun (WGS) entry which is preliminary data.</text>
</comment>
<name>A0A8S3YV77_9EUPU</name>
<evidence type="ECO:0000313" key="2">
    <source>
        <dbReference type="EMBL" id="CAG5119535.1"/>
    </source>
</evidence>
<dbReference type="PROSITE" id="PS50853">
    <property type="entry name" value="FN3"/>
    <property type="match status" value="2"/>
</dbReference>
<evidence type="ECO:0000259" key="1">
    <source>
        <dbReference type="PROSITE" id="PS50853"/>
    </source>
</evidence>
<proteinExistence type="predicted"/>
<dbReference type="InterPro" id="IPR003961">
    <property type="entry name" value="FN3_dom"/>
</dbReference>
<dbReference type="AlphaFoldDB" id="A0A8S3YV77"/>